<dbReference type="AlphaFoldDB" id="A0AAE0RNT2"/>
<gene>
    <name evidence="2" type="ORF">CHS0354_005958</name>
</gene>
<feature type="region of interest" description="Disordered" evidence="1">
    <location>
        <begin position="48"/>
        <end position="99"/>
    </location>
</feature>
<accession>A0AAE0RNT2</accession>
<reference evidence="2" key="2">
    <citation type="journal article" date="2021" name="Genome Biol. Evol.">
        <title>Developing a high-quality reference genome for a parasitic bivalve with doubly uniparental inheritance (Bivalvia: Unionida).</title>
        <authorList>
            <person name="Smith C.H."/>
        </authorList>
    </citation>
    <scope>NUCLEOTIDE SEQUENCE</scope>
    <source>
        <strain evidence="2">CHS0354</strain>
        <tissue evidence="2">Mantle</tissue>
    </source>
</reference>
<evidence type="ECO:0000313" key="3">
    <source>
        <dbReference type="Proteomes" id="UP001195483"/>
    </source>
</evidence>
<reference evidence="2" key="3">
    <citation type="submission" date="2023-05" db="EMBL/GenBank/DDBJ databases">
        <authorList>
            <person name="Smith C.H."/>
        </authorList>
    </citation>
    <scope>NUCLEOTIDE SEQUENCE</scope>
    <source>
        <strain evidence="2">CHS0354</strain>
        <tissue evidence="2">Mantle</tissue>
    </source>
</reference>
<feature type="region of interest" description="Disordered" evidence="1">
    <location>
        <begin position="1"/>
        <end position="21"/>
    </location>
</feature>
<dbReference type="EMBL" id="JAEAOA010000424">
    <property type="protein sequence ID" value="KAK3576953.1"/>
    <property type="molecule type" value="Genomic_DNA"/>
</dbReference>
<feature type="compositionally biased region" description="Basic and acidic residues" evidence="1">
    <location>
        <begin position="89"/>
        <end position="99"/>
    </location>
</feature>
<keyword evidence="3" id="KW-1185">Reference proteome</keyword>
<organism evidence="2 3">
    <name type="scientific">Potamilus streckersoni</name>
    <dbReference type="NCBI Taxonomy" id="2493646"/>
    <lineage>
        <taxon>Eukaryota</taxon>
        <taxon>Metazoa</taxon>
        <taxon>Spiralia</taxon>
        <taxon>Lophotrochozoa</taxon>
        <taxon>Mollusca</taxon>
        <taxon>Bivalvia</taxon>
        <taxon>Autobranchia</taxon>
        <taxon>Heteroconchia</taxon>
        <taxon>Palaeoheterodonta</taxon>
        <taxon>Unionida</taxon>
        <taxon>Unionoidea</taxon>
        <taxon>Unionidae</taxon>
        <taxon>Ambleminae</taxon>
        <taxon>Lampsilini</taxon>
        <taxon>Potamilus</taxon>
    </lineage>
</organism>
<comment type="caution">
    <text evidence="2">The sequence shown here is derived from an EMBL/GenBank/DDBJ whole genome shotgun (WGS) entry which is preliminary data.</text>
</comment>
<evidence type="ECO:0000256" key="1">
    <source>
        <dbReference type="SAM" id="MobiDB-lite"/>
    </source>
</evidence>
<protein>
    <submittedName>
        <fullName evidence="2">Uncharacterized protein</fullName>
    </submittedName>
</protein>
<dbReference type="Proteomes" id="UP001195483">
    <property type="component" value="Unassembled WGS sequence"/>
</dbReference>
<proteinExistence type="predicted"/>
<evidence type="ECO:0000313" key="2">
    <source>
        <dbReference type="EMBL" id="KAK3576953.1"/>
    </source>
</evidence>
<feature type="compositionally biased region" description="Polar residues" evidence="1">
    <location>
        <begin position="67"/>
        <end position="88"/>
    </location>
</feature>
<reference evidence="2" key="1">
    <citation type="journal article" date="2021" name="Genome Biol. Evol.">
        <title>A High-Quality Reference Genome for a Parasitic Bivalve with Doubly Uniparental Inheritance (Bivalvia: Unionida).</title>
        <authorList>
            <person name="Smith C.H."/>
        </authorList>
    </citation>
    <scope>NUCLEOTIDE SEQUENCE</scope>
    <source>
        <strain evidence="2">CHS0354</strain>
    </source>
</reference>
<name>A0AAE0RNT2_9BIVA</name>
<sequence length="99" mass="11081">MNPRRLGLSCRENSNRKQHNDKWPQILKAMCLLSGNILFTGQTISEQELSVATQPPLESRLPKSSETRNGGSHTSEGSIRSSQAISTQDHYREDSVYHG</sequence>